<dbReference type="Gene3D" id="1.10.490.10">
    <property type="entry name" value="Globins"/>
    <property type="match status" value="2"/>
</dbReference>
<evidence type="ECO:0000313" key="5">
    <source>
        <dbReference type="Proteomes" id="UP000036681"/>
    </source>
</evidence>
<dbReference type="InterPro" id="IPR009050">
    <property type="entry name" value="Globin-like_sf"/>
</dbReference>
<dbReference type="GO" id="GO:0046872">
    <property type="term" value="F:metal ion binding"/>
    <property type="evidence" value="ECO:0007669"/>
    <property type="project" value="UniProtKB-KW"/>
</dbReference>
<accession>A0A0M3IH31</accession>
<evidence type="ECO:0000256" key="4">
    <source>
        <dbReference type="SAM" id="MobiDB-lite"/>
    </source>
</evidence>
<evidence type="ECO:0000256" key="3">
    <source>
        <dbReference type="ARBA" id="ARBA00023004"/>
    </source>
</evidence>
<name>A0A0M3IH31_ASCLU</name>
<evidence type="ECO:0000256" key="1">
    <source>
        <dbReference type="ARBA" id="ARBA00022617"/>
    </source>
</evidence>
<dbReference type="InterPro" id="IPR050532">
    <property type="entry name" value="Globin-like_OT"/>
</dbReference>
<dbReference type="AlphaFoldDB" id="A0A0M3IH31"/>
<dbReference type="SUPFAM" id="SSF46458">
    <property type="entry name" value="Globin-like"/>
    <property type="match status" value="1"/>
</dbReference>
<evidence type="ECO:0000313" key="6">
    <source>
        <dbReference type="WBParaSite" id="ALUE_0001767001-mRNA-1"/>
    </source>
</evidence>
<dbReference type="Proteomes" id="UP000036681">
    <property type="component" value="Unplaced"/>
</dbReference>
<evidence type="ECO:0000256" key="2">
    <source>
        <dbReference type="ARBA" id="ARBA00022723"/>
    </source>
</evidence>
<dbReference type="WBParaSite" id="ALUE_0001767001-mRNA-1">
    <property type="protein sequence ID" value="ALUE_0001767001-mRNA-1"/>
    <property type="gene ID" value="ALUE_0001767001"/>
</dbReference>
<keyword evidence="5" id="KW-1185">Reference proteome</keyword>
<feature type="region of interest" description="Disordered" evidence="4">
    <location>
        <begin position="6"/>
        <end position="42"/>
    </location>
</feature>
<reference evidence="6" key="1">
    <citation type="submission" date="2017-02" db="UniProtKB">
        <authorList>
            <consortium name="WormBaseParasite"/>
        </authorList>
    </citation>
    <scope>IDENTIFICATION</scope>
</reference>
<dbReference type="InterPro" id="IPR044399">
    <property type="entry name" value="Mb-like_M"/>
</dbReference>
<keyword evidence="2" id="KW-0479">Metal-binding</keyword>
<organism evidence="5 6">
    <name type="scientific">Ascaris lumbricoides</name>
    <name type="common">Giant roundworm</name>
    <dbReference type="NCBI Taxonomy" id="6252"/>
    <lineage>
        <taxon>Eukaryota</taxon>
        <taxon>Metazoa</taxon>
        <taxon>Ecdysozoa</taxon>
        <taxon>Nematoda</taxon>
        <taxon>Chromadorea</taxon>
        <taxon>Rhabditida</taxon>
        <taxon>Spirurina</taxon>
        <taxon>Ascaridomorpha</taxon>
        <taxon>Ascaridoidea</taxon>
        <taxon>Ascarididae</taxon>
        <taxon>Ascaris</taxon>
    </lineage>
</organism>
<dbReference type="PANTHER" id="PTHR46458">
    <property type="entry name" value="BLR2807 PROTEIN"/>
    <property type="match status" value="1"/>
</dbReference>
<protein>
    <submittedName>
        <fullName evidence="6">GLOBIN domain-containing protein</fullName>
    </submittedName>
</protein>
<dbReference type="PANTHER" id="PTHR46458:SF18">
    <property type="entry name" value="GLOBIN DOMAIN-CONTAINING PROTEIN"/>
    <property type="match status" value="1"/>
</dbReference>
<dbReference type="CDD" id="cd01040">
    <property type="entry name" value="Mb-like"/>
    <property type="match status" value="1"/>
</dbReference>
<proteinExistence type="predicted"/>
<dbReference type="InterPro" id="IPR012292">
    <property type="entry name" value="Globin/Proto"/>
</dbReference>
<dbReference type="GO" id="GO:0019825">
    <property type="term" value="F:oxygen binding"/>
    <property type="evidence" value="ECO:0007669"/>
    <property type="project" value="InterPro"/>
</dbReference>
<keyword evidence="1" id="KW-0349">Heme</keyword>
<dbReference type="GO" id="GO:0020037">
    <property type="term" value="F:heme binding"/>
    <property type="evidence" value="ECO:0007669"/>
    <property type="project" value="InterPro"/>
</dbReference>
<sequence>MQIIAQIQKKTVRQKTESSLPDDGETHSSSETLAPSRMRRTSSMPSICDLTTRQGMRHYDYDAKLNRLQKRSLRFTWHRLQTRNGGKRVDNVFEEVYDRMVKQQPIIRDMFTTRTFLSAMSRSDIATLRDHARVYDRMVKQQPIIRDMFTTRTFLSAMSRSDIATLRDHARVTVKMIDHVIKNLDQDVKKRSDTGSELDPRLIGRAHGILRPYGFTGNYWEKLGETIIDVVLAQEAVRDLPGAGQAWVILTACLVDQMRAGFDESKSHTSTSMVTQKVLYNAAAQLDDGTSPDTPAECSSTTYVVTPASYSPGHVSFQT</sequence>
<keyword evidence="3" id="KW-0408">Iron</keyword>